<dbReference type="PANTHER" id="PTHR35736:SF1">
    <property type="entry name" value="EXPRESSED PROTEIN"/>
    <property type="match status" value="1"/>
</dbReference>
<gene>
    <name evidence="1" type="ORF">RJ641_008954</name>
</gene>
<evidence type="ECO:0000313" key="2">
    <source>
        <dbReference type="Proteomes" id="UP001370490"/>
    </source>
</evidence>
<dbReference type="EMBL" id="JBAMMX010000016">
    <property type="protein sequence ID" value="KAK6924628.1"/>
    <property type="molecule type" value="Genomic_DNA"/>
</dbReference>
<dbReference type="InterPro" id="IPR056712">
    <property type="entry name" value="DUF7810"/>
</dbReference>
<sequence>MPQSQKLDSPTVQRSVRAANAAVNCIKKAVLSTGNHVLRPHVVVVSDAPEVIKDLSPTLSDFARSIIKYT</sequence>
<proteinExistence type="predicted"/>
<dbReference type="Proteomes" id="UP001370490">
    <property type="component" value="Unassembled WGS sequence"/>
</dbReference>
<protein>
    <submittedName>
        <fullName evidence="1">Uncharacterized protein</fullName>
    </submittedName>
</protein>
<dbReference type="AlphaFoldDB" id="A0AAN8VBE1"/>
<accession>A0AAN8VBE1</accession>
<dbReference type="Pfam" id="PF25102">
    <property type="entry name" value="DUF7810"/>
    <property type="match status" value="1"/>
</dbReference>
<evidence type="ECO:0000313" key="1">
    <source>
        <dbReference type="EMBL" id="KAK6924628.1"/>
    </source>
</evidence>
<reference evidence="1 2" key="1">
    <citation type="submission" date="2023-12" db="EMBL/GenBank/DDBJ databases">
        <title>A high-quality genome assembly for Dillenia turbinata (Dilleniales).</title>
        <authorList>
            <person name="Chanderbali A."/>
        </authorList>
    </citation>
    <scope>NUCLEOTIDE SEQUENCE [LARGE SCALE GENOMIC DNA]</scope>
    <source>
        <strain evidence="1">LSX21</strain>
        <tissue evidence="1">Leaf</tissue>
    </source>
</reference>
<name>A0AAN8VBE1_9MAGN</name>
<organism evidence="1 2">
    <name type="scientific">Dillenia turbinata</name>
    <dbReference type="NCBI Taxonomy" id="194707"/>
    <lineage>
        <taxon>Eukaryota</taxon>
        <taxon>Viridiplantae</taxon>
        <taxon>Streptophyta</taxon>
        <taxon>Embryophyta</taxon>
        <taxon>Tracheophyta</taxon>
        <taxon>Spermatophyta</taxon>
        <taxon>Magnoliopsida</taxon>
        <taxon>eudicotyledons</taxon>
        <taxon>Gunneridae</taxon>
        <taxon>Pentapetalae</taxon>
        <taxon>Dilleniales</taxon>
        <taxon>Dilleniaceae</taxon>
        <taxon>Dillenia</taxon>
    </lineage>
</organism>
<dbReference type="PANTHER" id="PTHR35736">
    <property type="entry name" value="EXPRESSED PROTEIN"/>
    <property type="match status" value="1"/>
</dbReference>
<comment type="caution">
    <text evidence="1">The sequence shown here is derived from an EMBL/GenBank/DDBJ whole genome shotgun (WGS) entry which is preliminary data.</text>
</comment>
<keyword evidence="2" id="KW-1185">Reference proteome</keyword>